<sequence length="464" mass="51437">MYGGFRKLGFCATTDTLVAVMGESFDTDLLKFWEDSLAVQADAKVWAVLIRNAADKSNAGTALSVYQAALSRGLRPDNAMFHPVIRAVCANGLRAPDDYSIDQALELLEAFVKLHTSDGDEHDQLDESSEGHSTPDAPIYNTVLRAMAFSPNVIEKYVPRILGMLEDMRSRNVSMDSTTSASLIVVLVRSASNHEEAIRIYEFFRSTKDGQSILNEQGYISALHAFCASSKGKNAVPPPRFYFRIVSDMRTAGYEITPPVYTIILRHLADLAGKICSIGDEDELQAQLLPVVNAIRKTHQLLVVDSSLNPDTPLWNQLMDAYQRSGCFAEALQIYEMLSRSSQYNDASLSIILDACGFADAYPTALRIWNNAVAGGVKPNQKNWKTWLECLCRLGHISDAVKAMCLEMSQAEPSVKPDVECAQIVLSFASATNQEYEVRDRIKRNLPSLWKALSSNLRLELHDP</sequence>
<dbReference type="Proteomes" id="UP000194127">
    <property type="component" value="Unassembled WGS sequence"/>
</dbReference>
<name>A0A1X6NF76_9APHY</name>
<evidence type="ECO:0000256" key="3">
    <source>
        <dbReference type="ARBA" id="ARBA00044493"/>
    </source>
</evidence>
<keyword evidence="7" id="KW-1185">Reference proteome</keyword>
<dbReference type="PROSITE" id="PS51375">
    <property type="entry name" value="PPR"/>
    <property type="match status" value="1"/>
</dbReference>
<protein>
    <recommendedName>
        <fullName evidence="8">Pentacotripeptide-repeat region of PRORP domain-containing protein</fullName>
    </recommendedName>
</protein>
<gene>
    <name evidence="6" type="ORF">POSPLADRAFT_1128921</name>
</gene>
<evidence type="ECO:0000256" key="5">
    <source>
        <dbReference type="PROSITE-ProRule" id="PRU00708"/>
    </source>
</evidence>
<dbReference type="PANTHER" id="PTHR47447:SF17">
    <property type="entry name" value="OS12G0638900 PROTEIN"/>
    <property type="match status" value="1"/>
</dbReference>
<comment type="subunit">
    <text evidence="4">Binds to mitochondrial small subunit 15S rRNA.</text>
</comment>
<dbReference type="STRING" id="670580.A0A1X6NF76"/>
<dbReference type="Gene3D" id="1.25.40.10">
    <property type="entry name" value="Tetratricopeptide repeat domain"/>
    <property type="match status" value="2"/>
</dbReference>
<dbReference type="RefSeq" id="XP_024344048.1">
    <property type="nucleotide sequence ID" value="XM_024483794.1"/>
</dbReference>
<dbReference type="InterPro" id="IPR011990">
    <property type="entry name" value="TPR-like_helical_dom_sf"/>
</dbReference>
<dbReference type="AlphaFoldDB" id="A0A1X6NF76"/>
<organism evidence="6 7">
    <name type="scientific">Postia placenta MAD-698-R-SB12</name>
    <dbReference type="NCBI Taxonomy" id="670580"/>
    <lineage>
        <taxon>Eukaryota</taxon>
        <taxon>Fungi</taxon>
        <taxon>Dikarya</taxon>
        <taxon>Basidiomycota</taxon>
        <taxon>Agaricomycotina</taxon>
        <taxon>Agaricomycetes</taxon>
        <taxon>Polyporales</taxon>
        <taxon>Adustoporiaceae</taxon>
        <taxon>Rhodonia</taxon>
    </lineage>
</organism>
<dbReference type="PANTHER" id="PTHR47447">
    <property type="entry name" value="OS03G0856100 PROTEIN"/>
    <property type="match status" value="1"/>
</dbReference>
<evidence type="ECO:0000256" key="2">
    <source>
        <dbReference type="ARBA" id="ARBA00022737"/>
    </source>
</evidence>
<proteinExistence type="inferred from homology"/>
<reference evidence="6 7" key="1">
    <citation type="submission" date="2017-04" db="EMBL/GenBank/DDBJ databases">
        <title>Genome Sequence of the Model Brown-Rot Fungus Postia placenta SB12.</title>
        <authorList>
            <consortium name="DOE Joint Genome Institute"/>
            <person name="Gaskell J."/>
            <person name="Kersten P."/>
            <person name="Larrondo L.F."/>
            <person name="Canessa P."/>
            <person name="Martinez D."/>
            <person name="Hibbett D."/>
            <person name="Schmoll M."/>
            <person name="Kubicek C.P."/>
            <person name="Martinez A.T."/>
            <person name="Yadav J."/>
            <person name="Master E."/>
            <person name="Magnuson J.K."/>
            <person name="James T."/>
            <person name="Yaver D."/>
            <person name="Berka R."/>
            <person name="Labutti K."/>
            <person name="Lipzen A."/>
            <person name="Aerts A."/>
            <person name="Barry K."/>
            <person name="Henrissat B."/>
            <person name="Blanchette R."/>
            <person name="Grigoriev I."/>
            <person name="Cullen D."/>
        </authorList>
    </citation>
    <scope>NUCLEOTIDE SEQUENCE [LARGE SCALE GENOMIC DNA]</scope>
    <source>
        <strain evidence="6 7">MAD-698-R-SB12</strain>
    </source>
</reference>
<evidence type="ECO:0000256" key="1">
    <source>
        <dbReference type="ARBA" id="ARBA00006192"/>
    </source>
</evidence>
<accession>A0A1X6NF76</accession>
<evidence type="ECO:0000256" key="4">
    <source>
        <dbReference type="ARBA" id="ARBA00044511"/>
    </source>
</evidence>
<evidence type="ECO:0000313" key="6">
    <source>
        <dbReference type="EMBL" id="OSX67254.1"/>
    </source>
</evidence>
<dbReference type="OrthoDB" id="185373at2759"/>
<comment type="function">
    <text evidence="3">Regulates mitochondrial small subunit maturation by controlling 15S rRNA 5'-end processing. Localizes to the 5' precursor of the 15S rRNA in a position that is subsequently occupied by mS47 in the mature yeast mtSSU. Uses structure and sequence-specific RNA recognition, binding to a single-stranded region of the precursor and specifically recognizing bases -6 to -1. The exchange of Ccm1 for mS47 is coupled to the irreversible removal of precursor rRNA that is accompanied by conformational changes of the mitoribosomal proteins uS5m and mS26. These conformational changes signal completion of 5'-end rRNA processing through protection of the mature 5'-end of the 15S rRNA and stabilization of mS47. The removal of the 5' precursor together with the dissociation of Ccm1 may be catalyzed by the 5'-3' exoribonuclease Pet127. Involved in the specific removal of group I introns in mitochondrial encoded transcripts.</text>
</comment>
<comment type="similarity">
    <text evidence="1">Belongs to the CCM1 family.</text>
</comment>
<evidence type="ECO:0000313" key="7">
    <source>
        <dbReference type="Proteomes" id="UP000194127"/>
    </source>
</evidence>
<keyword evidence="2" id="KW-0677">Repeat</keyword>
<dbReference type="InterPro" id="IPR002885">
    <property type="entry name" value="PPR_rpt"/>
</dbReference>
<dbReference type="EMBL" id="KZ110591">
    <property type="protein sequence ID" value="OSX67254.1"/>
    <property type="molecule type" value="Genomic_DNA"/>
</dbReference>
<feature type="repeat" description="PPR" evidence="5">
    <location>
        <begin position="311"/>
        <end position="341"/>
    </location>
</feature>
<evidence type="ECO:0008006" key="8">
    <source>
        <dbReference type="Google" id="ProtNLM"/>
    </source>
</evidence>
<dbReference type="GeneID" id="36328743"/>